<proteinExistence type="predicted"/>
<dbReference type="AlphaFoldDB" id="A0A0A9ER81"/>
<accession>A0A0A9ER81</accession>
<sequence>MVAARAADNLRALGAGWLPTSPRGRQTDLRGSRRAPPDP</sequence>
<feature type="compositionally biased region" description="Basic and acidic residues" evidence="1">
    <location>
        <begin position="25"/>
        <end position="39"/>
    </location>
</feature>
<feature type="region of interest" description="Disordered" evidence="1">
    <location>
        <begin position="1"/>
        <end position="39"/>
    </location>
</feature>
<protein>
    <submittedName>
        <fullName evidence="2">Uncharacterized protein</fullName>
    </submittedName>
</protein>
<name>A0A0A9ER81_ARUDO</name>
<dbReference type="EMBL" id="GBRH01195314">
    <property type="protein sequence ID" value="JAE02582.1"/>
    <property type="molecule type" value="Transcribed_RNA"/>
</dbReference>
<reference evidence="2" key="1">
    <citation type="submission" date="2014-09" db="EMBL/GenBank/DDBJ databases">
        <authorList>
            <person name="Magalhaes I.L.F."/>
            <person name="Oliveira U."/>
            <person name="Santos F.R."/>
            <person name="Vidigal T.H.D.A."/>
            <person name="Brescovit A.D."/>
            <person name="Santos A.J."/>
        </authorList>
    </citation>
    <scope>NUCLEOTIDE SEQUENCE</scope>
    <source>
        <tissue evidence="2">Shoot tissue taken approximately 20 cm above the soil surface</tissue>
    </source>
</reference>
<evidence type="ECO:0000256" key="1">
    <source>
        <dbReference type="SAM" id="MobiDB-lite"/>
    </source>
</evidence>
<reference evidence="2" key="2">
    <citation type="journal article" date="2015" name="Data Brief">
        <title>Shoot transcriptome of the giant reed, Arundo donax.</title>
        <authorList>
            <person name="Barrero R.A."/>
            <person name="Guerrero F.D."/>
            <person name="Moolhuijzen P."/>
            <person name="Goolsby J.A."/>
            <person name="Tidwell J."/>
            <person name="Bellgard S.E."/>
            <person name="Bellgard M.I."/>
        </authorList>
    </citation>
    <scope>NUCLEOTIDE SEQUENCE</scope>
    <source>
        <tissue evidence="2">Shoot tissue taken approximately 20 cm above the soil surface</tissue>
    </source>
</reference>
<evidence type="ECO:0000313" key="2">
    <source>
        <dbReference type="EMBL" id="JAE02582.1"/>
    </source>
</evidence>
<organism evidence="2">
    <name type="scientific">Arundo donax</name>
    <name type="common">Giant reed</name>
    <name type="synonym">Donax arundinaceus</name>
    <dbReference type="NCBI Taxonomy" id="35708"/>
    <lineage>
        <taxon>Eukaryota</taxon>
        <taxon>Viridiplantae</taxon>
        <taxon>Streptophyta</taxon>
        <taxon>Embryophyta</taxon>
        <taxon>Tracheophyta</taxon>
        <taxon>Spermatophyta</taxon>
        <taxon>Magnoliopsida</taxon>
        <taxon>Liliopsida</taxon>
        <taxon>Poales</taxon>
        <taxon>Poaceae</taxon>
        <taxon>PACMAD clade</taxon>
        <taxon>Arundinoideae</taxon>
        <taxon>Arundineae</taxon>
        <taxon>Arundo</taxon>
    </lineage>
</organism>